<dbReference type="Proteomes" id="UP000241462">
    <property type="component" value="Unassembled WGS sequence"/>
</dbReference>
<protein>
    <submittedName>
        <fullName evidence="2">Uncharacterized protein</fullName>
    </submittedName>
</protein>
<evidence type="ECO:0000313" key="3">
    <source>
        <dbReference type="Proteomes" id="UP000241462"/>
    </source>
</evidence>
<sequence length="282" mass="30924">MSFSITPATTAAAVNLKRPATSPYASPSKPSASSVKRTRTSYEYYEGEMDDSNDDEEEEDFYAYLDDDEDDWSGDEDDQDDEEQAEIIAEDQVQRQLQAQGQDRDQRQARGEATAEGADGIGDLKLVDYYMSMMNMDDCHARMQIDDPQDDHFAKFLKEAYRKVGGAGPGAVVLAAVNAVHAGVHRDANGNLLRPAVNLSNGMANPTALGMGSEHLAMPGLVMPGFTPLSDFSSLRPDPFNSYHGGYGNDYDSSDLNKPRLRKDAVIAGITVSQRRRKPPQT</sequence>
<feature type="region of interest" description="Disordered" evidence="1">
    <location>
        <begin position="97"/>
        <end position="116"/>
    </location>
</feature>
<dbReference type="AlphaFoldDB" id="A0A2T3A2C3"/>
<feature type="region of interest" description="Disordered" evidence="1">
    <location>
        <begin position="17"/>
        <end position="82"/>
    </location>
</feature>
<reference evidence="2 3" key="1">
    <citation type="journal article" date="2018" name="Mycol. Prog.">
        <title>Coniella lustricola, a new species from submerged detritus.</title>
        <authorList>
            <person name="Raudabaugh D.B."/>
            <person name="Iturriaga T."/>
            <person name="Carver A."/>
            <person name="Mondo S."/>
            <person name="Pangilinan J."/>
            <person name="Lipzen A."/>
            <person name="He G."/>
            <person name="Amirebrahimi M."/>
            <person name="Grigoriev I.V."/>
            <person name="Miller A.N."/>
        </authorList>
    </citation>
    <scope>NUCLEOTIDE SEQUENCE [LARGE SCALE GENOMIC DNA]</scope>
    <source>
        <strain evidence="2 3">B22-T-1</strain>
    </source>
</reference>
<evidence type="ECO:0000313" key="2">
    <source>
        <dbReference type="EMBL" id="PSR81549.1"/>
    </source>
</evidence>
<feature type="compositionally biased region" description="Low complexity" evidence="1">
    <location>
        <begin position="19"/>
        <end position="34"/>
    </location>
</feature>
<dbReference type="InParanoid" id="A0A2T3A2C3"/>
<dbReference type="EMBL" id="KZ678499">
    <property type="protein sequence ID" value="PSR81549.1"/>
    <property type="molecule type" value="Genomic_DNA"/>
</dbReference>
<proteinExistence type="predicted"/>
<name>A0A2T3A2C3_9PEZI</name>
<evidence type="ECO:0000256" key="1">
    <source>
        <dbReference type="SAM" id="MobiDB-lite"/>
    </source>
</evidence>
<accession>A0A2T3A2C3</accession>
<gene>
    <name evidence="2" type="ORF">BD289DRAFT_484353</name>
</gene>
<feature type="compositionally biased region" description="Acidic residues" evidence="1">
    <location>
        <begin position="45"/>
        <end position="82"/>
    </location>
</feature>
<keyword evidence="3" id="KW-1185">Reference proteome</keyword>
<organism evidence="2 3">
    <name type="scientific">Coniella lustricola</name>
    <dbReference type="NCBI Taxonomy" id="2025994"/>
    <lineage>
        <taxon>Eukaryota</taxon>
        <taxon>Fungi</taxon>
        <taxon>Dikarya</taxon>
        <taxon>Ascomycota</taxon>
        <taxon>Pezizomycotina</taxon>
        <taxon>Sordariomycetes</taxon>
        <taxon>Sordariomycetidae</taxon>
        <taxon>Diaporthales</taxon>
        <taxon>Schizoparmaceae</taxon>
        <taxon>Coniella</taxon>
    </lineage>
</organism>